<dbReference type="PANTHER" id="PTHR30615">
    <property type="entry name" value="UNCHARACTERIZED PROTEIN YJBQ-RELATED"/>
    <property type="match status" value="1"/>
</dbReference>
<keyword evidence="4" id="KW-1185">Reference proteome</keyword>
<dbReference type="AlphaFoldDB" id="Q7V690"/>
<protein>
    <recommendedName>
        <fullName evidence="5">Secondary thiamine-phosphate synthase enzyme</fullName>
    </recommendedName>
</protein>
<dbReference type="InterPro" id="IPR001602">
    <property type="entry name" value="UPF0047_YjbQ-like"/>
</dbReference>
<evidence type="ECO:0000256" key="2">
    <source>
        <dbReference type="SAM" id="MobiDB-lite"/>
    </source>
</evidence>
<dbReference type="NCBIfam" id="TIGR00149">
    <property type="entry name" value="TIGR00149_YjbQ"/>
    <property type="match status" value="1"/>
</dbReference>
<accession>Q7V690</accession>
<proteinExistence type="inferred from homology"/>
<evidence type="ECO:0000256" key="1">
    <source>
        <dbReference type="ARBA" id="ARBA00005534"/>
    </source>
</evidence>
<dbReference type="Pfam" id="PF01894">
    <property type="entry name" value="YjbQ"/>
    <property type="match status" value="1"/>
</dbReference>
<dbReference type="EMBL" id="BX548175">
    <property type="protein sequence ID" value="CAE21456.1"/>
    <property type="molecule type" value="Genomic_DNA"/>
</dbReference>
<dbReference type="InterPro" id="IPR035917">
    <property type="entry name" value="YjbQ-like_sf"/>
</dbReference>
<dbReference type="Proteomes" id="UP000001423">
    <property type="component" value="Chromosome"/>
</dbReference>
<comment type="similarity">
    <text evidence="1">Belongs to the UPF0047 family.</text>
</comment>
<organism evidence="3 4">
    <name type="scientific">Prochlorococcus marinus (strain MIT 9313)</name>
    <dbReference type="NCBI Taxonomy" id="74547"/>
    <lineage>
        <taxon>Bacteria</taxon>
        <taxon>Bacillati</taxon>
        <taxon>Cyanobacteriota</taxon>
        <taxon>Cyanophyceae</taxon>
        <taxon>Synechococcales</taxon>
        <taxon>Prochlorococcaceae</taxon>
        <taxon>Prochlorococcus</taxon>
    </lineage>
</organism>
<dbReference type="eggNOG" id="COG0432">
    <property type="taxonomic scope" value="Bacteria"/>
</dbReference>
<feature type="region of interest" description="Disordered" evidence="2">
    <location>
        <begin position="17"/>
        <end position="49"/>
    </location>
</feature>
<name>Q7V690_PROMM</name>
<dbReference type="PANTHER" id="PTHR30615:SF8">
    <property type="entry name" value="UPF0047 PROTEIN C4A8.02C"/>
    <property type="match status" value="1"/>
</dbReference>
<evidence type="ECO:0008006" key="5">
    <source>
        <dbReference type="Google" id="ProtNLM"/>
    </source>
</evidence>
<evidence type="ECO:0000313" key="3">
    <source>
        <dbReference type="EMBL" id="CAE21456.1"/>
    </source>
</evidence>
<dbReference type="Gene3D" id="2.60.120.460">
    <property type="entry name" value="YjbQ-like"/>
    <property type="match status" value="1"/>
</dbReference>
<reference evidence="3 4" key="1">
    <citation type="journal article" date="2003" name="Nature">
        <title>Genome divergence in two Prochlorococcus ecotypes reflects oceanic niche differentiation.</title>
        <authorList>
            <person name="Rocap G."/>
            <person name="Larimer F.W."/>
            <person name="Lamerdin J.E."/>
            <person name="Malfatti S."/>
            <person name="Chain P."/>
            <person name="Ahlgren N.A."/>
            <person name="Arellano A."/>
            <person name="Coleman M."/>
            <person name="Hauser L."/>
            <person name="Hess W.R."/>
            <person name="Johnson Z.I."/>
            <person name="Land M.L."/>
            <person name="Lindell D."/>
            <person name="Post A.F."/>
            <person name="Regala W."/>
            <person name="Shah M."/>
            <person name="Shaw S.L."/>
            <person name="Steglich C."/>
            <person name="Sullivan M.B."/>
            <person name="Ting C.S."/>
            <person name="Tolonen A."/>
            <person name="Webb E.A."/>
            <person name="Zinser E.R."/>
            <person name="Chisholm S.W."/>
        </authorList>
    </citation>
    <scope>NUCLEOTIDE SEQUENCE [LARGE SCALE GENOMIC DNA]</scope>
    <source>
        <strain evidence="4">MIT 9313</strain>
    </source>
</reference>
<dbReference type="HOGENOM" id="CLU_1194031_0_0_3"/>
<evidence type="ECO:0000313" key="4">
    <source>
        <dbReference type="Proteomes" id="UP000001423"/>
    </source>
</evidence>
<dbReference type="KEGG" id="pmt:PMT_1281"/>
<sequence length="232" mass="25901">MASVVFASTRFRDKPSGRYFSAASDPLRMERGRATRNRSKQSNDRQQTLSAKQHAPLLLGQLCRPNLGSQSLPPTAMSLQQALHQLEIVTTGEGFTDLTAQLNHWIASSRIKRGVLHLTALHTSCSLTINENADPRVLTDLSAYLKALVPEEGFRPINDLGARRSYLHDDEGPDDMPAHIRTALTCSTLSLSIDQGRLLLGIWQAIYLWEHRRHGSHRRVAIHAIGEMNSHE</sequence>
<gene>
    <name evidence="3" type="ordered locus">PMT_1281</name>
</gene>
<dbReference type="SUPFAM" id="SSF111038">
    <property type="entry name" value="YjbQ-like"/>
    <property type="match status" value="1"/>
</dbReference>